<gene>
    <name evidence="9" type="primary">AQY1_3</name>
    <name evidence="9" type="ORF">Daus18300_008318</name>
</gene>
<keyword evidence="3 6" id="KW-0812">Transmembrane</keyword>
<dbReference type="Gene3D" id="1.20.1080.10">
    <property type="entry name" value="Glycerol uptake facilitator protein"/>
    <property type="match status" value="1"/>
</dbReference>
<dbReference type="InterPro" id="IPR034294">
    <property type="entry name" value="Aquaporin_transptr"/>
</dbReference>
<feature type="transmembrane region" description="Helical" evidence="8">
    <location>
        <begin position="254"/>
        <end position="274"/>
    </location>
</feature>
<evidence type="ECO:0000256" key="8">
    <source>
        <dbReference type="SAM" id="Phobius"/>
    </source>
</evidence>
<keyword evidence="5 8" id="KW-0472">Membrane</keyword>
<evidence type="ECO:0000256" key="4">
    <source>
        <dbReference type="ARBA" id="ARBA00022989"/>
    </source>
</evidence>
<evidence type="ECO:0000313" key="10">
    <source>
        <dbReference type="Proteomes" id="UP001583177"/>
    </source>
</evidence>
<sequence length="310" mass="32343">MPPRPWQRGSGTGPDSNGEALISQPFGRRFPAPVKAHIAAATSEFVGTFLFLLFALGGTHAVNSSPTAGGAIDVAKLLYISLAFGISLAVNVWAFFRIEGGMFNPAVAIAMFVTGGIGLLRLGLIIVAQLLGSIAASALVVGLLPGEGIAATTGLAGDTSVVRGLFLEAFLTAELVFVIFMLAAEKHRATAVAPVGIGLALFIAELTYVDQSTIVEILLTCGYSGVRYTGGSLNPARSFGPAVVSKNGFPHYHWIYWLGPILGALLAAGFYKFVKAMEFDQISPNIDEPAPKKSAAQADSNGVHHEQGDA</sequence>
<evidence type="ECO:0000256" key="7">
    <source>
        <dbReference type="SAM" id="MobiDB-lite"/>
    </source>
</evidence>
<proteinExistence type="inferred from homology"/>
<feature type="transmembrane region" description="Helical" evidence="8">
    <location>
        <begin position="127"/>
        <end position="145"/>
    </location>
</feature>
<dbReference type="Pfam" id="PF00230">
    <property type="entry name" value="MIP"/>
    <property type="match status" value="1"/>
</dbReference>
<keyword evidence="10" id="KW-1185">Reference proteome</keyword>
<protein>
    <submittedName>
        <fullName evidence="9">Aquaporin-1</fullName>
    </submittedName>
</protein>
<dbReference type="InterPro" id="IPR023271">
    <property type="entry name" value="Aquaporin-like"/>
</dbReference>
<keyword evidence="4 8" id="KW-1133">Transmembrane helix</keyword>
<reference evidence="9 10" key="1">
    <citation type="journal article" date="2024" name="IMA Fungus">
        <title>IMA Genome - F19 : A genome assembly and annotation guide to empower mycologists, including annotated draft genome sequences of Ceratocystis pirilliformis, Diaporthe australafricana, Fusarium ophioides, Paecilomyces lecythidis, and Sporothrix stenoceras.</title>
        <authorList>
            <person name="Aylward J."/>
            <person name="Wilson A.M."/>
            <person name="Visagie C.M."/>
            <person name="Spraker J."/>
            <person name="Barnes I."/>
            <person name="Buitendag C."/>
            <person name="Ceriani C."/>
            <person name="Del Mar Angel L."/>
            <person name="du Plessis D."/>
            <person name="Fuchs T."/>
            <person name="Gasser K."/>
            <person name="Kramer D."/>
            <person name="Li W."/>
            <person name="Munsamy K."/>
            <person name="Piso A."/>
            <person name="Price J.L."/>
            <person name="Sonnekus B."/>
            <person name="Thomas C."/>
            <person name="van der Nest A."/>
            <person name="van Dijk A."/>
            <person name="van Heerden A."/>
            <person name="van Vuuren N."/>
            <person name="Yilmaz N."/>
            <person name="Duong T.A."/>
            <person name="van der Merwe N.A."/>
            <person name="Wingfield M.J."/>
            <person name="Wingfield B.D."/>
        </authorList>
    </citation>
    <scope>NUCLEOTIDE SEQUENCE [LARGE SCALE GENOMIC DNA]</scope>
    <source>
        <strain evidence="9 10">CMW 18300</strain>
    </source>
</reference>
<dbReference type="InterPro" id="IPR000425">
    <property type="entry name" value="MIP"/>
</dbReference>
<feature type="transmembrane region" description="Helical" evidence="8">
    <location>
        <begin position="191"/>
        <end position="209"/>
    </location>
</feature>
<organism evidence="9 10">
    <name type="scientific">Diaporthe australafricana</name>
    <dbReference type="NCBI Taxonomy" id="127596"/>
    <lineage>
        <taxon>Eukaryota</taxon>
        <taxon>Fungi</taxon>
        <taxon>Dikarya</taxon>
        <taxon>Ascomycota</taxon>
        <taxon>Pezizomycotina</taxon>
        <taxon>Sordariomycetes</taxon>
        <taxon>Sordariomycetidae</taxon>
        <taxon>Diaporthales</taxon>
        <taxon>Diaporthaceae</taxon>
        <taxon>Diaporthe</taxon>
    </lineage>
</organism>
<comment type="similarity">
    <text evidence="2 6">Belongs to the MIP/aquaporin (TC 1.A.8) family.</text>
</comment>
<dbReference type="PANTHER" id="PTHR19139:SF199">
    <property type="entry name" value="MIP17260P"/>
    <property type="match status" value="1"/>
</dbReference>
<feature type="transmembrane region" description="Helical" evidence="8">
    <location>
        <begin position="165"/>
        <end position="184"/>
    </location>
</feature>
<evidence type="ECO:0000256" key="5">
    <source>
        <dbReference type="ARBA" id="ARBA00023136"/>
    </source>
</evidence>
<feature type="transmembrane region" description="Helical" evidence="8">
    <location>
        <begin position="36"/>
        <end position="56"/>
    </location>
</feature>
<dbReference type="PRINTS" id="PR00783">
    <property type="entry name" value="MINTRINSICP"/>
</dbReference>
<evidence type="ECO:0000313" key="9">
    <source>
        <dbReference type="EMBL" id="KAL1862822.1"/>
    </source>
</evidence>
<feature type="transmembrane region" description="Helical" evidence="8">
    <location>
        <begin position="102"/>
        <end position="120"/>
    </location>
</feature>
<accession>A0ABR3WIM8</accession>
<feature type="transmembrane region" description="Helical" evidence="8">
    <location>
        <begin position="77"/>
        <end position="96"/>
    </location>
</feature>
<name>A0ABR3WIM8_9PEZI</name>
<dbReference type="EMBL" id="JAWRVE010000077">
    <property type="protein sequence ID" value="KAL1862822.1"/>
    <property type="molecule type" value="Genomic_DNA"/>
</dbReference>
<evidence type="ECO:0000256" key="1">
    <source>
        <dbReference type="ARBA" id="ARBA00004141"/>
    </source>
</evidence>
<dbReference type="Proteomes" id="UP001583177">
    <property type="component" value="Unassembled WGS sequence"/>
</dbReference>
<feature type="region of interest" description="Disordered" evidence="7">
    <location>
        <begin position="287"/>
        <end position="310"/>
    </location>
</feature>
<keyword evidence="6" id="KW-0813">Transport</keyword>
<dbReference type="PANTHER" id="PTHR19139">
    <property type="entry name" value="AQUAPORIN TRANSPORTER"/>
    <property type="match status" value="1"/>
</dbReference>
<comment type="subcellular location">
    <subcellularLocation>
        <location evidence="1">Membrane</location>
        <topology evidence="1">Multi-pass membrane protein</topology>
    </subcellularLocation>
</comment>
<dbReference type="SUPFAM" id="SSF81338">
    <property type="entry name" value="Aquaporin-like"/>
    <property type="match status" value="1"/>
</dbReference>
<evidence type="ECO:0000256" key="2">
    <source>
        <dbReference type="ARBA" id="ARBA00006175"/>
    </source>
</evidence>
<evidence type="ECO:0000256" key="3">
    <source>
        <dbReference type="ARBA" id="ARBA00022692"/>
    </source>
</evidence>
<evidence type="ECO:0000256" key="6">
    <source>
        <dbReference type="RuleBase" id="RU000477"/>
    </source>
</evidence>
<comment type="caution">
    <text evidence="9">The sequence shown here is derived from an EMBL/GenBank/DDBJ whole genome shotgun (WGS) entry which is preliminary data.</text>
</comment>